<evidence type="ECO:0000313" key="4">
    <source>
        <dbReference type="Proteomes" id="UP000028045"/>
    </source>
</evidence>
<dbReference type="GO" id="GO:0003700">
    <property type="term" value="F:DNA-binding transcription factor activity"/>
    <property type="evidence" value="ECO:0007669"/>
    <property type="project" value="InterPro"/>
</dbReference>
<protein>
    <recommendedName>
        <fullName evidence="2">BZIP domain-containing protein</fullName>
    </recommendedName>
</protein>
<evidence type="ECO:0000256" key="1">
    <source>
        <dbReference type="SAM" id="MobiDB-lite"/>
    </source>
</evidence>
<dbReference type="InterPro" id="IPR052635">
    <property type="entry name" value="Sec_Metab_Biosynth_Reg"/>
</dbReference>
<feature type="region of interest" description="Disordered" evidence="1">
    <location>
        <begin position="1"/>
        <end position="90"/>
    </location>
</feature>
<dbReference type="PROSITE" id="PS00036">
    <property type="entry name" value="BZIP_BASIC"/>
    <property type="match status" value="1"/>
</dbReference>
<reference evidence="3 4" key="1">
    <citation type="journal article" date="2014" name="BMC Genomics">
        <title>Comparative genome sequencing reveals chemotype-specific gene clusters in the toxigenic black mold Stachybotrys.</title>
        <authorList>
            <person name="Semeiks J."/>
            <person name="Borek D."/>
            <person name="Otwinowski Z."/>
            <person name="Grishin N.V."/>
        </authorList>
    </citation>
    <scope>NUCLEOTIDE SEQUENCE [LARGE SCALE GENOMIC DNA]</scope>
    <source>
        <strain evidence="4">CBS 109288 / IBT 7711</strain>
    </source>
</reference>
<feature type="compositionally biased region" description="Low complexity" evidence="1">
    <location>
        <begin position="1"/>
        <end position="23"/>
    </location>
</feature>
<feature type="region of interest" description="Disordered" evidence="1">
    <location>
        <begin position="115"/>
        <end position="134"/>
    </location>
</feature>
<feature type="domain" description="BZIP" evidence="2">
    <location>
        <begin position="46"/>
        <end position="61"/>
    </location>
</feature>
<name>A0A084APX8_STACB</name>
<dbReference type="AlphaFoldDB" id="A0A084APX8"/>
<dbReference type="CDD" id="cd14688">
    <property type="entry name" value="bZIP_YAP"/>
    <property type="match status" value="1"/>
</dbReference>
<evidence type="ECO:0000259" key="2">
    <source>
        <dbReference type="PROSITE" id="PS00036"/>
    </source>
</evidence>
<proteinExistence type="predicted"/>
<evidence type="ECO:0000313" key="3">
    <source>
        <dbReference type="EMBL" id="KEY67357.1"/>
    </source>
</evidence>
<dbReference type="Proteomes" id="UP000028045">
    <property type="component" value="Unassembled WGS sequence"/>
</dbReference>
<dbReference type="PANTHER" id="PTHR39607">
    <property type="entry name" value="XANTHOCILLIN BIOSYNTHESIS CLUSTER TRANSCRIPTION FACTOR XANC-RELATED"/>
    <property type="match status" value="1"/>
</dbReference>
<gene>
    <name evidence="3" type="ORF">S7711_07568</name>
</gene>
<dbReference type="InterPro" id="IPR046347">
    <property type="entry name" value="bZIP_sf"/>
</dbReference>
<dbReference type="InterPro" id="IPR004827">
    <property type="entry name" value="bZIP"/>
</dbReference>
<dbReference type="SUPFAM" id="SSF57959">
    <property type="entry name" value="Leucine zipper domain"/>
    <property type="match status" value="1"/>
</dbReference>
<feature type="compositionally biased region" description="Basic and acidic residues" evidence="1">
    <location>
        <begin position="61"/>
        <end position="77"/>
    </location>
</feature>
<organism evidence="3 4">
    <name type="scientific">Stachybotrys chartarum (strain CBS 109288 / IBT 7711)</name>
    <name type="common">Toxic black mold</name>
    <name type="synonym">Stilbospora chartarum</name>
    <dbReference type="NCBI Taxonomy" id="1280523"/>
    <lineage>
        <taxon>Eukaryota</taxon>
        <taxon>Fungi</taxon>
        <taxon>Dikarya</taxon>
        <taxon>Ascomycota</taxon>
        <taxon>Pezizomycotina</taxon>
        <taxon>Sordariomycetes</taxon>
        <taxon>Hypocreomycetidae</taxon>
        <taxon>Hypocreales</taxon>
        <taxon>Stachybotryaceae</taxon>
        <taxon>Stachybotrys</taxon>
    </lineage>
</organism>
<sequence>MAPSSTSSRSGSESSRRPSTSSDSPKKSKASTKDADWTQVTDPEERRRIQNRIAQRKFREKAKENKEKAEREMRNQEHAGNSYRIPSGSDINSDYEISGLPWGSVNIGHVVSRGHDIESRRSSGRRTHAGEDSYSAGYYGYGYGQGINHAGSYGSSGGEEMYYDDGTYAYDQGMQGYSSR</sequence>
<dbReference type="OrthoDB" id="5387389at2759"/>
<dbReference type="EMBL" id="KL648622">
    <property type="protein sequence ID" value="KEY67357.1"/>
    <property type="molecule type" value="Genomic_DNA"/>
</dbReference>
<dbReference type="HOGENOM" id="CLU_088026_3_0_1"/>
<dbReference type="PANTHER" id="PTHR39607:SF2">
    <property type="entry name" value="BZIP DOMAIN-CONTAINING PROTEIN"/>
    <property type="match status" value="1"/>
</dbReference>
<keyword evidence="4" id="KW-1185">Reference proteome</keyword>
<accession>A0A084APX8</accession>